<keyword evidence="8" id="KW-1185">Reference proteome</keyword>
<dbReference type="Gene3D" id="1.25.40.20">
    <property type="entry name" value="Ankyrin repeat-containing domain"/>
    <property type="match status" value="1"/>
</dbReference>
<dbReference type="GeneTree" id="ENSGT00950000183003"/>
<evidence type="ECO:0000256" key="4">
    <source>
        <dbReference type="PROSITE-ProRule" id="PRU00023"/>
    </source>
</evidence>
<feature type="region of interest" description="Disordered" evidence="5">
    <location>
        <begin position="73"/>
        <end position="102"/>
    </location>
</feature>
<dbReference type="Proteomes" id="UP000694580">
    <property type="component" value="Chromosome 10"/>
</dbReference>
<sequence>MGLDEAALLDFIHSSGGRVKNADMTRAYKRFVNHGDVHLRGESRCPPAQIPINCTCLTCQGEKFVVLKKRYRQQMQDRPGPTGQQATPGTPDQRSTRSGQAAWSAGPIITVTEAPGLPDQVNGETGFRYDKDVLHVYSSLFYFVLNQLDPVEKDWFCSAACARLAHLTQLLQQDPALANKKTALHWAAKHGNTEMVRAMVDAGADVNTKAGYTPLHIAALHGHRHVADLLVEAYGAKRNVRDYSGRFAAYYLTARVSGHEDTTDAREFAAGERRNRKLALLFHPKKKWGSAEDLTPIPEERAATNQLTIPAFRTRKFSR</sequence>
<dbReference type="AlphaFoldDB" id="A0AAY4D1K4"/>
<dbReference type="SUPFAM" id="SSF48403">
    <property type="entry name" value="Ankyrin repeat"/>
    <property type="match status" value="1"/>
</dbReference>
<evidence type="ECO:0000259" key="6">
    <source>
        <dbReference type="Pfam" id="PF25877"/>
    </source>
</evidence>
<comment type="similarity">
    <text evidence="3">Belongs to the SOWAH family.</text>
</comment>
<evidence type="ECO:0000313" key="7">
    <source>
        <dbReference type="Ensembl" id="ENSDCDP00010039367.1"/>
    </source>
</evidence>
<organism evidence="7 8">
    <name type="scientific">Denticeps clupeoides</name>
    <name type="common">denticle herring</name>
    <dbReference type="NCBI Taxonomy" id="299321"/>
    <lineage>
        <taxon>Eukaryota</taxon>
        <taxon>Metazoa</taxon>
        <taxon>Chordata</taxon>
        <taxon>Craniata</taxon>
        <taxon>Vertebrata</taxon>
        <taxon>Euteleostomi</taxon>
        <taxon>Actinopterygii</taxon>
        <taxon>Neopterygii</taxon>
        <taxon>Teleostei</taxon>
        <taxon>Clupei</taxon>
        <taxon>Clupeiformes</taxon>
        <taxon>Denticipitoidei</taxon>
        <taxon>Denticipitidae</taxon>
        <taxon>Denticeps</taxon>
    </lineage>
</organism>
<reference evidence="7" key="2">
    <citation type="submission" date="2025-08" db="UniProtKB">
        <authorList>
            <consortium name="Ensembl"/>
        </authorList>
    </citation>
    <scope>IDENTIFICATION</scope>
</reference>
<dbReference type="PANTHER" id="PTHR14491:SF9">
    <property type="entry name" value="ANKYRIN REPEAT DOMAIN-CONTAINING PROTEIN SOWAHB-LIKE"/>
    <property type="match status" value="1"/>
</dbReference>
<evidence type="ECO:0000256" key="1">
    <source>
        <dbReference type="ARBA" id="ARBA00022737"/>
    </source>
</evidence>
<dbReference type="PROSITE" id="PS50088">
    <property type="entry name" value="ANK_REPEAT"/>
    <property type="match status" value="2"/>
</dbReference>
<feature type="repeat" description="ANK" evidence="4">
    <location>
        <begin position="210"/>
        <end position="232"/>
    </location>
</feature>
<protein>
    <recommendedName>
        <fullName evidence="6">SOWAHA-C winged helix-turn-helix domain-containing protein</fullName>
    </recommendedName>
</protein>
<dbReference type="Ensembl" id="ENSDCDT00010049144.1">
    <property type="protein sequence ID" value="ENSDCDP00010039367.1"/>
    <property type="gene ID" value="ENSDCDG00010025360.1"/>
</dbReference>
<dbReference type="InterPro" id="IPR036770">
    <property type="entry name" value="Ankyrin_rpt-contain_sf"/>
</dbReference>
<dbReference type="Pfam" id="PF25877">
    <property type="entry name" value="WHD_SOWAH"/>
    <property type="match status" value="1"/>
</dbReference>
<keyword evidence="2 4" id="KW-0040">ANK repeat</keyword>
<evidence type="ECO:0000313" key="8">
    <source>
        <dbReference type="Proteomes" id="UP000694580"/>
    </source>
</evidence>
<dbReference type="Pfam" id="PF12796">
    <property type="entry name" value="Ank_2"/>
    <property type="match status" value="1"/>
</dbReference>
<dbReference type="SMART" id="SM00248">
    <property type="entry name" value="ANK"/>
    <property type="match status" value="2"/>
</dbReference>
<name>A0AAY4D1K4_9TELE</name>
<evidence type="ECO:0000256" key="2">
    <source>
        <dbReference type="ARBA" id="ARBA00023043"/>
    </source>
</evidence>
<keyword evidence="1" id="KW-0677">Repeat</keyword>
<dbReference type="PROSITE" id="PS50297">
    <property type="entry name" value="ANK_REP_REGION"/>
    <property type="match status" value="2"/>
</dbReference>
<dbReference type="PANTHER" id="PTHR14491">
    <property type="entry name" value="SOSONDOWAH, ISOFORM G"/>
    <property type="match status" value="1"/>
</dbReference>
<accession>A0AAY4D1K4</accession>
<feature type="repeat" description="ANK" evidence="4">
    <location>
        <begin position="179"/>
        <end position="211"/>
    </location>
</feature>
<dbReference type="InterPro" id="IPR002110">
    <property type="entry name" value="Ankyrin_rpt"/>
</dbReference>
<feature type="compositionally biased region" description="Polar residues" evidence="5">
    <location>
        <begin position="82"/>
        <end position="101"/>
    </location>
</feature>
<evidence type="ECO:0000256" key="3">
    <source>
        <dbReference type="ARBA" id="ARBA00038122"/>
    </source>
</evidence>
<reference evidence="7" key="3">
    <citation type="submission" date="2025-09" db="UniProtKB">
        <authorList>
            <consortium name="Ensembl"/>
        </authorList>
    </citation>
    <scope>IDENTIFICATION</scope>
</reference>
<dbReference type="InterPro" id="IPR058889">
    <property type="entry name" value="WHD_SOWAHA-C"/>
</dbReference>
<feature type="domain" description="SOWAHA-C winged helix-turn-helix" evidence="6">
    <location>
        <begin position="3"/>
        <end position="82"/>
    </location>
</feature>
<proteinExistence type="inferred from homology"/>
<reference evidence="7 8" key="1">
    <citation type="submission" date="2020-06" db="EMBL/GenBank/DDBJ databases">
        <authorList>
            <consortium name="Wellcome Sanger Institute Data Sharing"/>
        </authorList>
    </citation>
    <scope>NUCLEOTIDE SEQUENCE [LARGE SCALE GENOMIC DNA]</scope>
</reference>
<evidence type="ECO:0000256" key="5">
    <source>
        <dbReference type="SAM" id="MobiDB-lite"/>
    </source>
</evidence>